<dbReference type="InterPro" id="IPR051217">
    <property type="entry name" value="Insect_Cuticle_Struc_Prot"/>
</dbReference>
<name>A0A9C6XUI5_FRAOC</name>
<feature type="compositionally biased region" description="Basic residues" evidence="3">
    <location>
        <begin position="125"/>
        <end position="137"/>
    </location>
</feature>
<feature type="compositionally biased region" description="Low complexity" evidence="3">
    <location>
        <begin position="188"/>
        <end position="197"/>
    </location>
</feature>
<dbReference type="PROSITE" id="PS00233">
    <property type="entry name" value="CHIT_BIND_RR_1"/>
    <property type="match status" value="1"/>
</dbReference>
<dbReference type="GeneID" id="127751699"/>
<dbReference type="PROSITE" id="PS51155">
    <property type="entry name" value="CHIT_BIND_RR_2"/>
    <property type="match status" value="1"/>
</dbReference>
<dbReference type="OrthoDB" id="10071059at2759"/>
<feature type="region of interest" description="Disordered" evidence="3">
    <location>
        <begin position="244"/>
        <end position="526"/>
    </location>
</feature>
<dbReference type="KEGG" id="foc:127751699"/>
<keyword evidence="1 2" id="KW-0193">Cuticle</keyword>
<evidence type="ECO:0000256" key="3">
    <source>
        <dbReference type="SAM" id="MobiDB-lite"/>
    </source>
</evidence>
<keyword evidence="5" id="KW-1185">Reference proteome</keyword>
<feature type="compositionally biased region" description="Polar residues" evidence="3">
    <location>
        <begin position="343"/>
        <end position="353"/>
    </location>
</feature>
<evidence type="ECO:0000256" key="4">
    <source>
        <dbReference type="SAM" id="SignalP"/>
    </source>
</evidence>
<dbReference type="GO" id="GO:0031012">
    <property type="term" value="C:extracellular matrix"/>
    <property type="evidence" value="ECO:0007669"/>
    <property type="project" value="TreeGrafter"/>
</dbReference>
<dbReference type="GO" id="GO:0005615">
    <property type="term" value="C:extracellular space"/>
    <property type="evidence" value="ECO:0007669"/>
    <property type="project" value="TreeGrafter"/>
</dbReference>
<feature type="compositionally biased region" description="Basic and acidic residues" evidence="3">
    <location>
        <begin position="115"/>
        <end position="124"/>
    </location>
</feature>
<evidence type="ECO:0000256" key="2">
    <source>
        <dbReference type="PROSITE-ProRule" id="PRU00497"/>
    </source>
</evidence>
<feature type="chain" id="PRO_5038910223" evidence="4">
    <location>
        <begin position="33"/>
        <end position="526"/>
    </location>
</feature>
<dbReference type="RefSeq" id="XP_052131623.1">
    <property type="nucleotide sequence ID" value="XM_052275663.1"/>
</dbReference>
<evidence type="ECO:0000256" key="1">
    <source>
        <dbReference type="ARBA" id="ARBA00022460"/>
    </source>
</evidence>
<sequence>MSSRMLSLLQCMLARLACVAVTAGVLLAGVRAGKLHHEEHEEHIDYYTKPKYDYKYGVEDYKTGDHKSHWETRDGDVVKGEYSLLEPDGTYRTVSYTADKHNGFNAVVTRSGKASHPEHKEEVQHHHHHHHESPGKLHHLEHHDYEHQGSKQEEAVVSKPYKSRYLAVQPQFHEDEGATAPSSQSVNALPAPSSAALGPQVQASSPRSSTAHYFPGRVVGGAKPEPFKLSAEAASLRPAAHVAAASTPSSKSFSKPFSGYSSSDAHSDDAPFTPSASAFGSSTSGAFPTSGSSRTSTPAYSKQRQQSLGDSSSASHSYSSLSSPHSSFSGSGFISLSGKDSSRSAGQSASHPASYSGQTGSFSSVSSQQEGGHTYSSTSPHSIFSSQPSAPARSSKPTAISAKLTPGLTRPSFPRVSDEQASNAVRHSEDDFEDDEEGFPRFSSTFRPTPSAAALSQRGPQRFEDDRSSSSSSSGSGSGSSGSSGSGNRAYRHGTSADGERSFVEVGMGGYPDGAYEYVDRAQGSN</sequence>
<dbReference type="InterPro" id="IPR000618">
    <property type="entry name" value="Insect_cuticle"/>
</dbReference>
<feature type="compositionally biased region" description="Low complexity" evidence="3">
    <location>
        <begin position="354"/>
        <end position="372"/>
    </location>
</feature>
<accession>A0A9C6XUI5</accession>
<evidence type="ECO:0000313" key="6">
    <source>
        <dbReference type="RefSeq" id="XP_052131623.1"/>
    </source>
</evidence>
<feature type="compositionally biased region" description="Low complexity" evidence="3">
    <location>
        <begin position="246"/>
        <end position="263"/>
    </location>
</feature>
<feature type="compositionally biased region" description="Low complexity" evidence="3">
    <location>
        <begin position="270"/>
        <end position="288"/>
    </location>
</feature>
<dbReference type="GO" id="GO:0042302">
    <property type="term" value="F:structural constituent of cuticle"/>
    <property type="evidence" value="ECO:0007669"/>
    <property type="project" value="UniProtKB-UniRule"/>
</dbReference>
<dbReference type="InterPro" id="IPR031311">
    <property type="entry name" value="CHIT_BIND_RR_consensus"/>
</dbReference>
<dbReference type="Pfam" id="PF00379">
    <property type="entry name" value="Chitin_bind_4"/>
    <property type="match status" value="1"/>
</dbReference>
<feature type="compositionally biased region" description="Polar residues" evidence="3">
    <location>
        <begin position="289"/>
        <end position="306"/>
    </location>
</feature>
<dbReference type="AlphaFoldDB" id="A0A9C6XUI5"/>
<feature type="region of interest" description="Disordered" evidence="3">
    <location>
        <begin position="175"/>
        <end position="209"/>
    </location>
</feature>
<organism evidence="5 6">
    <name type="scientific">Frankliniella occidentalis</name>
    <name type="common">Western flower thrips</name>
    <name type="synonym">Euthrips occidentalis</name>
    <dbReference type="NCBI Taxonomy" id="133901"/>
    <lineage>
        <taxon>Eukaryota</taxon>
        <taxon>Metazoa</taxon>
        <taxon>Ecdysozoa</taxon>
        <taxon>Arthropoda</taxon>
        <taxon>Hexapoda</taxon>
        <taxon>Insecta</taxon>
        <taxon>Pterygota</taxon>
        <taxon>Neoptera</taxon>
        <taxon>Paraneoptera</taxon>
        <taxon>Thysanoptera</taxon>
        <taxon>Terebrantia</taxon>
        <taxon>Thripoidea</taxon>
        <taxon>Thripidae</taxon>
        <taxon>Frankliniella</taxon>
    </lineage>
</organism>
<reference evidence="6" key="1">
    <citation type="submission" date="2025-08" db="UniProtKB">
        <authorList>
            <consortium name="RefSeq"/>
        </authorList>
    </citation>
    <scope>IDENTIFICATION</scope>
    <source>
        <tissue evidence="6">Whole organism</tissue>
    </source>
</reference>
<feature type="region of interest" description="Disordered" evidence="3">
    <location>
        <begin position="110"/>
        <end position="137"/>
    </location>
</feature>
<proteinExistence type="predicted"/>
<feature type="compositionally biased region" description="Low complexity" evidence="3">
    <location>
        <begin position="307"/>
        <end position="338"/>
    </location>
</feature>
<feature type="signal peptide" evidence="4">
    <location>
        <begin position="1"/>
        <end position="32"/>
    </location>
</feature>
<feature type="compositionally biased region" description="Gly residues" evidence="3">
    <location>
        <begin position="476"/>
        <end position="485"/>
    </location>
</feature>
<feature type="compositionally biased region" description="Polar residues" evidence="3">
    <location>
        <begin position="374"/>
        <end position="389"/>
    </location>
</feature>
<dbReference type="PRINTS" id="PR00947">
    <property type="entry name" value="CUTICLE"/>
</dbReference>
<gene>
    <name evidence="6" type="primary">LOC127751699</name>
</gene>
<protein>
    <submittedName>
        <fullName evidence="6">Uncharacterized protein LOC127751699</fullName>
    </submittedName>
</protein>
<evidence type="ECO:0000313" key="5">
    <source>
        <dbReference type="Proteomes" id="UP000504606"/>
    </source>
</evidence>
<dbReference type="Proteomes" id="UP000504606">
    <property type="component" value="Unplaced"/>
</dbReference>
<dbReference type="PANTHER" id="PTHR12236">
    <property type="entry name" value="STRUCTURAL CONTITUENT OF CUTICLE"/>
    <property type="match status" value="1"/>
</dbReference>
<keyword evidence="4" id="KW-0732">Signal</keyword>
<dbReference type="PANTHER" id="PTHR12236:SF95">
    <property type="entry name" value="CUTICULAR PROTEIN 76BD, ISOFORM C-RELATED"/>
    <property type="match status" value="1"/>
</dbReference>